<protein>
    <submittedName>
        <fullName evidence="1">Uncharacterized protein</fullName>
    </submittedName>
</protein>
<dbReference type="RefSeq" id="WP_279811157.1">
    <property type="nucleotide sequence ID" value="NZ_JAODZU010000010.1"/>
</dbReference>
<gene>
    <name evidence="1" type="ORF">N7330_10440</name>
</gene>
<evidence type="ECO:0000313" key="2">
    <source>
        <dbReference type="Proteomes" id="UP001158297"/>
    </source>
</evidence>
<dbReference type="EMBL" id="JAODZU010000010">
    <property type="protein sequence ID" value="MDH0363463.1"/>
    <property type="molecule type" value="Genomic_DNA"/>
</dbReference>
<proteinExistence type="predicted"/>
<reference evidence="1" key="1">
    <citation type="submission" date="2022-09" db="EMBL/GenBank/DDBJ databases">
        <title>Intensive care unit water sources are persistently colonized with multi-drug resistant bacteria and are the site of extensive horizontal gene transfer of antibiotic resistance genes.</title>
        <authorList>
            <person name="Diorio-Toth L."/>
        </authorList>
    </citation>
    <scope>NUCLEOTIDE SEQUENCE</scope>
    <source>
        <strain evidence="1">GD04130</strain>
    </source>
</reference>
<evidence type="ECO:0000313" key="1">
    <source>
        <dbReference type="EMBL" id="MDH0363463.1"/>
    </source>
</evidence>
<accession>A0AA42HSI6</accession>
<comment type="caution">
    <text evidence="1">The sequence shown here is derived from an EMBL/GenBank/DDBJ whole genome shotgun (WGS) entry which is preliminary data.</text>
</comment>
<sequence length="152" mass="17041">MATSPKRAAVDSTNEYLGASQTMEFGVVEDPVSEIIDNPTPDMKDAEMEAFMNEPVMVTVLSSGKDNEHQYVQVAVNGVIQMFKRDQPIVVKRKYVERLARAKETGYSQDLDHTKGEAMNLLKSQKSLRYPFQVNRDDNSRGAAWLRAVLAS</sequence>
<dbReference type="Proteomes" id="UP001158297">
    <property type="component" value="Unassembled WGS sequence"/>
</dbReference>
<name>A0AA42HSI6_9BURK</name>
<organism evidence="1 2">
    <name type="scientific">Comamonas aquatica</name>
    <dbReference type="NCBI Taxonomy" id="225991"/>
    <lineage>
        <taxon>Bacteria</taxon>
        <taxon>Pseudomonadati</taxon>
        <taxon>Pseudomonadota</taxon>
        <taxon>Betaproteobacteria</taxon>
        <taxon>Burkholderiales</taxon>
        <taxon>Comamonadaceae</taxon>
        <taxon>Comamonas</taxon>
    </lineage>
</organism>
<dbReference type="AlphaFoldDB" id="A0AA42HSI6"/>